<keyword evidence="4" id="KW-0238">DNA-binding</keyword>
<keyword evidence="11" id="KW-1185">Reference proteome</keyword>
<organism evidence="10 11">
    <name type="scientific">Nepenthes gracilis</name>
    <name type="common">Slender pitcher plant</name>
    <dbReference type="NCBI Taxonomy" id="150966"/>
    <lineage>
        <taxon>Eukaryota</taxon>
        <taxon>Viridiplantae</taxon>
        <taxon>Streptophyta</taxon>
        <taxon>Embryophyta</taxon>
        <taxon>Tracheophyta</taxon>
        <taxon>Spermatophyta</taxon>
        <taxon>Magnoliopsida</taxon>
        <taxon>eudicotyledons</taxon>
        <taxon>Gunneridae</taxon>
        <taxon>Pentapetalae</taxon>
        <taxon>Caryophyllales</taxon>
        <taxon>Nepenthaceae</taxon>
        <taxon>Nepenthes</taxon>
    </lineage>
</organism>
<evidence type="ECO:0000313" key="11">
    <source>
        <dbReference type="Proteomes" id="UP001279734"/>
    </source>
</evidence>
<dbReference type="AlphaFoldDB" id="A0AAD3T9R5"/>
<evidence type="ECO:0000256" key="4">
    <source>
        <dbReference type="ARBA" id="ARBA00023125"/>
    </source>
</evidence>
<dbReference type="Proteomes" id="UP001279734">
    <property type="component" value="Unassembled WGS sequence"/>
</dbReference>
<dbReference type="PANTHER" id="PTHR45959">
    <property type="entry name" value="BHLH TRANSCRIPTION FACTOR"/>
    <property type="match status" value="1"/>
</dbReference>
<keyword evidence="3" id="KW-0805">Transcription regulation</keyword>
<protein>
    <recommendedName>
        <fullName evidence="9">BHLH domain-containing protein</fullName>
    </recommendedName>
</protein>
<evidence type="ECO:0000259" key="9">
    <source>
        <dbReference type="PROSITE" id="PS50888"/>
    </source>
</evidence>
<evidence type="ECO:0000256" key="1">
    <source>
        <dbReference type="ARBA" id="ARBA00004123"/>
    </source>
</evidence>
<dbReference type="Pfam" id="PF00010">
    <property type="entry name" value="HLH"/>
    <property type="match status" value="1"/>
</dbReference>
<dbReference type="SUPFAM" id="SSF47459">
    <property type="entry name" value="HLH, helix-loop-helix DNA-binding domain"/>
    <property type="match status" value="1"/>
</dbReference>
<comment type="subunit">
    <text evidence="2">Homodimer.</text>
</comment>
<gene>
    <name evidence="10" type="ORF">Nepgr_026460</name>
</gene>
<evidence type="ECO:0000313" key="10">
    <source>
        <dbReference type="EMBL" id="GMH24617.1"/>
    </source>
</evidence>
<feature type="compositionally biased region" description="Polar residues" evidence="8">
    <location>
        <begin position="106"/>
        <end position="118"/>
    </location>
</feature>
<dbReference type="GO" id="GO:0003677">
    <property type="term" value="F:DNA binding"/>
    <property type="evidence" value="ECO:0007669"/>
    <property type="project" value="UniProtKB-KW"/>
</dbReference>
<dbReference type="GO" id="GO:0006355">
    <property type="term" value="P:regulation of DNA-templated transcription"/>
    <property type="evidence" value="ECO:0007669"/>
    <property type="project" value="UniProtKB-ARBA"/>
</dbReference>
<dbReference type="InterPro" id="IPR052610">
    <property type="entry name" value="bHLH_transcription_regulator"/>
</dbReference>
<feature type="coiled-coil region" evidence="7">
    <location>
        <begin position="177"/>
        <end position="204"/>
    </location>
</feature>
<dbReference type="GO" id="GO:0005634">
    <property type="term" value="C:nucleus"/>
    <property type="evidence" value="ECO:0007669"/>
    <property type="project" value="UniProtKB-SubCell"/>
</dbReference>
<dbReference type="EMBL" id="BSYO01000028">
    <property type="protein sequence ID" value="GMH24617.1"/>
    <property type="molecule type" value="Genomic_DNA"/>
</dbReference>
<feature type="domain" description="BHLH" evidence="9">
    <location>
        <begin position="138"/>
        <end position="187"/>
    </location>
</feature>
<evidence type="ECO:0000256" key="7">
    <source>
        <dbReference type="SAM" id="Coils"/>
    </source>
</evidence>
<accession>A0AAD3T9R5</accession>
<keyword evidence="7" id="KW-0175">Coiled coil</keyword>
<dbReference type="InterPro" id="IPR011598">
    <property type="entry name" value="bHLH_dom"/>
</dbReference>
<evidence type="ECO:0000256" key="8">
    <source>
        <dbReference type="SAM" id="MobiDB-lite"/>
    </source>
</evidence>
<dbReference type="InterPro" id="IPR036638">
    <property type="entry name" value="HLH_DNA-bd_sf"/>
</dbReference>
<dbReference type="CDD" id="cd02116">
    <property type="entry name" value="ACT"/>
    <property type="match status" value="1"/>
</dbReference>
<dbReference type="PROSITE" id="PS50888">
    <property type="entry name" value="BHLH"/>
    <property type="match status" value="1"/>
</dbReference>
<reference evidence="10" key="1">
    <citation type="submission" date="2023-05" db="EMBL/GenBank/DDBJ databases">
        <title>Nepenthes gracilis genome sequencing.</title>
        <authorList>
            <person name="Fukushima K."/>
        </authorList>
    </citation>
    <scope>NUCLEOTIDE SEQUENCE</scope>
    <source>
        <strain evidence="10">SING2019-196</strain>
    </source>
</reference>
<dbReference type="GO" id="GO:0046983">
    <property type="term" value="F:protein dimerization activity"/>
    <property type="evidence" value="ECO:0007669"/>
    <property type="project" value="InterPro"/>
</dbReference>
<dbReference type="InterPro" id="IPR054502">
    <property type="entry name" value="bHLH-TF_ACT-like_plant"/>
</dbReference>
<dbReference type="PANTHER" id="PTHR45959:SF2">
    <property type="entry name" value="BHLH TRANSCRIPTION FACTOR"/>
    <property type="match status" value="1"/>
</dbReference>
<comment type="subcellular location">
    <subcellularLocation>
        <location evidence="1">Nucleus</location>
    </subcellularLocation>
</comment>
<feature type="region of interest" description="Disordered" evidence="8">
    <location>
        <begin position="101"/>
        <end position="143"/>
    </location>
</feature>
<evidence type="ECO:0000256" key="6">
    <source>
        <dbReference type="ARBA" id="ARBA00023242"/>
    </source>
</evidence>
<sequence>MDGSSSTWFEELGMDCYNLISDYQMNSFEPFNTGQQQSLSAESYSSCTNTTAFNSNGGSHHISFERPTKLLKTDSWNSSPSSSTSHILSFAGLDRVNMKPKDESAVLSQGSDESQSYELKTGEGSHKRVGITARNPSSHAQDHIMAERRRREKLSQRFIALSAVVPGLKKMDKASVLGDAIKHLKQLQDRVKDLEEQAKRRAVESAVLVRKSRISTEDGASLSDGNFRENSDELLPEIEARVSDVSVLIRIHCERRHGLLAKVLSEVEKLHLTVINSSALQFGNHDIAITIIAQMGVEFSVTAEELVKKLRFAF</sequence>
<dbReference type="CDD" id="cd11452">
    <property type="entry name" value="bHLH_AtNAI1_like"/>
    <property type="match status" value="1"/>
</dbReference>
<dbReference type="FunFam" id="4.10.280.10:FF:000095">
    <property type="entry name" value="Basic helix-loop-helix family protein"/>
    <property type="match status" value="1"/>
</dbReference>
<evidence type="ECO:0000256" key="3">
    <source>
        <dbReference type="ARBA" id="ARBA00023015"/>
    </source>
</evidence>
<keyword evidence="6" id="KW-0539">Nucleus</keyword>
<evidence type="ECO:0000256" key="5">
    <source>
        <dbReference type="ARBA" id="ARBA00023163"/>
    </source>
</evidence>
<dbReference type="Gene3D" id="4.10.280.10">
    <property type="entry name" value="Helix-loop-helix DNA-binding domain"/>
    <property type="match status" value="1"/>
</dbReference>
<dbReference type="SMART" id="SM00353">
    <property type="entry name" value="HLH"/>
    <property type="match status" value="1"/>
</dbReference>
<name>A0AAD3T9R5_NEPGR</name>
<proteinExistence type="predicted"/>
<evidence type="ECO:0000256" key="2">
    <source>
        <dbReference type="ARBA" id="ARBA00011738"/>
    </source>
</evidence>
<keyword evidence="5" id="KW-0804">Transcription</keyword>
<comment type="caution">
    <text evidence="10">The sequence shown here is derived from an EMBL/GenBank/DDBJ whole genome shotgun (WGS) entry which is preliminary data.</text>
</comment>
<dbReference type="Pfam" id="PF22754">
    <property type="entry name" value="bHLH-TF_ACT-like_plant"/>
    <property type="match status" value="1"/>
</dbReference>